<protein>
    <recommendedName>
        <fullName evidence="3">NADPH-dependent FMN reductase-like domain-containing protein</fullName>
    </recommendedName>
</protein>
<keyword evidence="2" id="KW-0288">FMN</keyword>
<keyword evidence="1" id="KW-0285">Flavoprotein</keyword>
<dbReference type="InterPro" id="IPR051796">
    <property type="entry name" value="ISF_SsuE-like"/>
</dbReference>
<feature type="domain" description="NADPH-dependent FMN reductase-like" evidence="3">
    <location>
        <begin position="5"/>
        <end position="156"/>
    </location>
</feature>
<dbReference type="SUPFAM" id="SSF52218">
    <property type="entry name" value="Flavoproteins"/>
    <property type="match status" value="1"/>
</dbReference>
<proteinExistence type="predicted"/>
<gene>
    <name evidence="4" type="ORF">S01H4_31193</name>
</gene>
<dbReference type="InterPro" id="IPR005025">
    <property type="entry name" value="FMN_Rdtase-like_dom"/>
</dbReference>
<dbReference type="InterPro" id="IPR029039">
    <property type="entry name" value="Flavoprotein-like_sf"/>
</dbReference>
<evidence type="ECO:0000256" key="2">
    <source>
        <dbReference type="ARBA" id="ARBA00022643"/>
    </source>
</evidence>
<organism evidence="4">
    <name type="scientific">marine sediment metagenome</name>
    <dbReference type="NCBI Taxonomy" id="412755"/>
    <lineage>
        <taxon>unclassified sequences</taxon>
        <taxon>metagenomes</taxon>
        <taxon>ecological metagenomes</taxon>
    </lineage>
</organism>
<dbReference type="Pfam" id="PF03358">
    <property type="entry name" value="FMN_red"/>
    <property type="match status" value="1"/>
</dbReference>
<comment type="caution">
    <text evidence="4">The sequence shown here is derived from an EMBL/GenBank/DDBJ whole genome shotgun (WGS) entry which is preliminary data.</text>
</comment>
<evidence type="ECO:0000313" key="4">
    <source>
        <dbReference type="EMBL" id="GAG78457.1"/>
    </source>
</evidence>
<evidence type="ECO:0000256" key="1">
    <source>
        <dbReference type="ARBA" id="ARBA00022630"/>
    </source>
</evidence>
<dbReference type="Gene3D" id="3.40.50.360">
    <property type="match status" value="1"/>
</dbReference>
<dbReference type="GO" id="GO:0016491">
    <property type="term" value="F:oxidoreductase activity"/>
    <property type="evidence" value="ECO:0007669"/>
    <property type="project" value="InterPro"/>
</dbReference>
<accession>X1BB86</accession>
<dbReference type="EMBL" id="BART01016178">
    <property type="protein sequence ID" value="GAG78457.1"/>
    <property type="molecule type" value="Genomic_DNA"/>
</dbReference>
<sequence>MNAKKVLVILGSPRKKGNSATLSQRVIEGLKAVGAEVESFYLHGMDIKSCTACDVCREHSSKDCIIEDDMQGLYPKLRQADALVISSPIYWFTVSAQTKLFMDRCYALGGPQGNALKGKRVGIVLTYGDPDPFSSGAVNALRTFQDAFNYIGANIIGMIYGSALKAGEIKTNREL</sequence>
<evidence type="ECO:0000259" key="3">
    <source>
        <dbReference type="Pfam" id="PF03358"/>
    </source>
</evidence>
<dbReference type="AlphaFoldDB" id="X1BB86"/>
<dbReference type="PANTHER" id="PTHR43278">
    <property type="entry name" value="NAD(P)H-DEPENDENT FMN-CONTAINING OXIDOREDUCTASE YWQN-RELATED"/>
    <property type="match status" value="1"/>
</dbReference>
<reference evidence="4" key="1">
    <citation type="journal article" date="2014" name="Front. Microbiol.">
        <title>High frequency of phylogenetically diverse reductive dehalogenase-homologous genes in deep subseafloor sedimentary metagenomes.</title>
        <authorList>
            <person name="Kawai M."/>
            <person name="Futagami T."/>
            <person name="Toyoda A."/>
            <person name="Takaki Y."/>
            <person name="Nishi S."/>
            <person name="Hori S."/>
            <person name="Arai W."/>
            <person name="Tsubouchi T."/>
            <person name="Morono Y."/>
            <person name="Uchiyama I."/>
            <person name="Ito T."/>
            <person name="Fujiyama A."/>
            <person name="Inagaki F."/>
            <person name="Takami H."/>
        </authorList>
    </citation>
    <scope>NUCLEOTIDE SEQUENCE</scope>
    <source>
        <strain evidence="4">Expedition CK06-06</strain>
    </source>
</reference>
<name>X1BB86_9ZZZZ</name>
<dbReference type="PANTHER" id="PTHR43278:SF2">
    <property type="entry name" value="IRON-SULFUR FLAVOPROTEIN"/>
    <property type="match status" value="1"/>
</dbReference>